<dbReference type="InterPro" id="IPR016166">
    <property type="entry name" value="FAD-bd_PCMH"/>
</dbReference>
<reference evidence="5" key="1">
    <citation type="journal article" date="2023" name="bioRxiv">
        <title>Complete genome of the Medicago anthracnose fungus, Colletotrichum destructivum, reveals a mini-chromosome-like region within a core chromosome.</title>
        <authorList>
            <person name="Lapalu N."/>
            <person name="Simon A."/>
            <person name="Lu A."/>
            <person name="Plaumann P.-L."/>
            <person name="Amselem J."/>
            <person name="Pigne S."/>
            <person name="Auger A."/>
            <person name="Koch C."/>
            <person name="Dallery J.-F."/>
            <person name="O'Connell R.J."/>
        </authorList>
    </citation>
    <scope>NUCLEOTIDE SEQUENCE [LARGE SCALE GENOMIC DNA]</scope>
    <source>
        <strain evidence="5">CBS 520.97</strain>
    </source>
</reference>
<keyword evidence="2" id="KW-0560">Oxidoreductase</keyword>
<feature type="domain" description="FAD-binding PCMH-type" evidence="3">
    <location>
        <begin position="273"/>
        <end position="452"/>
    </location>
</feature>
<evidence type="ECO:0000313" key="5">
    <source>
        <dbReference type="Proteomes" id="UP001322277"/>
    </source>
</evidence>
<evidence type="ECO:0000313" key="4">
    <source>
        <dbReference type="EMBL" id="WQF77513.1"/>
    </source>
</evidence>
<dbReference type="InterPro" id="IPR050432">
    <property type="entry name" value="FAD-linked_Oxidoreductases_BP"/>
</dbReference>
<dbReference type="PANTHER" id="PTHR13878">
    <property type="entry name" value="GULONOLACTONE OXIDASE"/>
    <property type="match status" value="1"/>
</dbReference>
<dbReference type="AlphaFoldDB" id="A0AAX4I3D8"/>
<dbReference type="InterPro" id="IPR016169">
    <property type="entry name" value="FAD-bd_PCMH_sub2"/>
</dbReference>
<dbReference type="Pfam" id="PF01565">
    <property type="entry name" value="FAD_binding_4"/>
    <property type="match status" value="1"/>
</dbReference>
<protein>
    <submittedName>
        <fullName evidence="4">Berberine/berberine, FAD-binding domain, PCMH-type, FAD-binding, type PCMH, subdomain 2</fullName>
    </submittedName>
</protein>
<dbReference type="RefSeq" id="XP_062774737.1">
    <property type="nucleotide sequence ID" value="XM_062918686.1"/>
</dbReference>
<dbReference type="Gene3D" id="3.30.465.10">
    <property type="match status" value="1"/>
</dbReference>
<dbReference type="EMBL" id="CP137306">
    <property type="protein sequence ID" value="WQF77513.1"/>
    <property type="molecule type" value="Genomic_DNA"/>
</dbReference>
<sequence length="740" mass="79498">MRRSHVDVISPCVSARSTIRLTRSHLSRRTASPQPAIIIGGSSQTERHANATHLACLVRALCPIVFFFADYSLCHPQVPWRTMSRLGQVLLLAAALPLACAQTIVVDDAVLEANESTVAPAAEPVFTAASDLLDEESVQLTDAVLANLTDLSLSNISLFDFDTTAAGEKRAGAARTFNKCKTYPGDFLWPSKPVWNIFNLLTGFAVSETVPIGASCFDDFGNYNASRCEYITNQWTNSTIHADDPTSVMSPLYQGLTCMPPSVDNSSAGTCTVGGFPSYVVKATNVAQIQLAVNFARNLNLRLVVKNTGHDFNGRSTGSGALSVWTHLLKSISFHKTYTTPSYAGPAIKVAAGVQGFELYEAAERFGVTAVGGEGMTVGFAGGYLAGGGHSPLSPKYGIAADSVLSIDVVTPDGRFVTANEKQNTELFWALRGGGGNTFGVVTSYVVKAYPKLDTVAVMTFSFSTSETVSHDAFWAGVKAYWEGLPTWNAAGNYEYWNIFHTGPGSLTFTMLPWFAPNMTLAELKALTAPLFAKWADLGIVVDPVYTEHKSFLPAWKAGFPKEIVGGTAAKTACRLFPTENFSDAAKFDATFEALKGLSDKGGQIIGFGITGGPGPYPDNAVNPAWRGSAMFAISVLQWDVGTPAEVAAEKSKLLTNEWMQPWRDVTPGGGGYASEGDVTEPDFQQSFYGTEKYARLLALKNKIDPTGVFYANLGVGSESWYVTRQLEGLPTQNGRLCRV</sequence>
<dbReference type="GO" id="GO:0071949">
    <property type="term" value="F:FAD binding"/>
    <property type="evidence" value="ECO:0007669"/>
    <property type="project" value="InterPro"/>
</dbReference>
<dbReference type="PROSITE" id="PS51387">
    <property type="entry name" value="FAD_PCMH"/>
    <property type="match status" value="1"/>
</dbReference>
<dbReference type="KEGG" id="cdet:87939030"/>
<dbReference type="SUPFAM" id="SSF56176">
    <property type="entry name" value="FAD-binding/transporter-associated domain-like"/>
    <property type="match status" value="1"/>
</dbReference>
<dbReference type="Pfam" id="PF08031">
    <property type="entry name" value="BBE"/>
    <property type="match status" value="1"/>
</dbReference>
<evidence type="ECO:0000259" key="3">
    <source>
        <dbReference type="PROSITE" id="PS51387"/>
    </source>
</evidence>
<dbReference type="PANTHER" id="PTHR13878:SF91">
    <property type="entry name" value="FAD BINDING DOMAIN PROTEIN (AFU_ORTHOLOGUE AFUA_6G12070)-RELATED"/>
    <property type="match status" value="1"/>
</dbReference>
<evidence type="ECO:0000256" key="2">
    <source>
        <dbReference type="ARBA" id="ARBA00023002"/>
    </source>
</evidence>
<comment type="similarity">
    <text evidence="1">Belongs to the oxygen-dependent FAD-linked oxidoreductase family.</text>
</comment>
<dbReference type="InterPro" id="IPR012951">
    <property type="entry name" value="BBE"/>
</dbReference>
<dbReference type="GeneID" id="87939030"/>
<dbReference type="Gene3D" id="3.40.462.20">
    <property type="match status" value="1"/>
</dbReference>
<keyword evidence="5" id="KW-1185">Reference proteome</keyword>
<accession>A0AAX4I3D8</accession>
<dbReference type="GO" id="GO:0016491">
    <property type="term" value="F:oxidoreductase activity"/>
    <property type="evidence" value="ECO:0007669"/>
    <property type="project" value="UniProtKB-KW"/>
</dbReference>
<gene>
    <name evidence="4" type="ORF">CDEST_02527</name>
</gene>
<name>A0AAX4I3D8_9PEZI</name>
<dbReference type="InterPro" id="IPR036318">
    <property type="entry name" value="FAD-bd_PCMH-like_sf"/>
</dbReference>
<proteinExistence type="inferred from homology"/>
<organism evidence="4 5">
    <name type="scientific">Colletotrichum destructivum</name>
    <dbReference type="NCBI Taxonomy" id="34406"/>
    <lineage>
        <taxon>Eukaryota</taxon>
        <taxon>Fungi</taxon>
        <taxon>Dikarya</taxon>
        <taxon>Ascomycota</taxon>
        <taxon>Pezizomycotina</taxon>
        <taxon>Sordariomycetes</taxon>
        <taxon>Hypocreomycetidae</taxon>
        <taxon>Glomerellales</taxon>
        <taxon>Glomerellaceae</taxon>
        <taxon>Colletotrichum</taxon>
        <taxon>Colletotrichum destructivum species complex</taxon>
    </lineage>
</organism>
<dbReference type="Proteomes" id="UP001322277">
    <property type="component" value="Chromosome 2"/>
</dbReference>
<dbReference type="InterPro" id="IPR006094">
    <property type="entry name" value="Oxid_FAD_bind_N"/>
</dbReference>
<evidence type="ECO:0000256" key="1">
    <source>
        <dbReference type="ARBA" id="ARBA00005466"/>
    </source>
</evidence>